<dbReference type="InterPro" id="IPR042086">
    <property type="entry name" value="MeTrfase_capping"/>
</dbReference>
<name>A0A5J9SQ92_9POAL</name>
<dbReference type="PANTHER" id="PTHR31009">
    <property type="entry name" value="S-ADENOSYL-L-METHIONINE:CARBOXYL METHYLTRANSFERASE FAMILY PROTEIN"/>
    <property type="match status" value="1"/>
</dbReference>
<keyword evidence="2" id="KW-0479">Metal-binding</keyword>
<dbReference type="Gene3D" id="1.10.1200.270">
    <property type="entry name" value="Methyltransferase, alpha-helical capping domain"/>
    <property type="match status" value="1"/>
</dbReference>
<dbReference type="InterPro" id="IPR029063">
    <property type="entry name" value="SAM-dependent_MTases_sf"/>
</dbReference>
<dbReference type="OrthoDB" id="1523883at2759"/>
<evidence type="ECO:0000256" key="3">
    <source>
        <dbReference type="ARBA" id="ARBA00022842"/>
    </source>
</evidence>
<evidence type="ECO:0000313" key="4">
    <source>
        <dbReference type="EMBL" id="TVU01097.1"/>
    </source>
</evidence>
<dbReference type="Pfam" id="PF03492">
    <property type="entry name" value="Methyltransf_7"/>
    <property type="match status" value="1"/>
</dbReference>
<dbReference type="GO" id="GO:0046872">
    <property type="term" value="F:metal ion binding"/>
    <property type="evidence" value="ECO:0007669"/>
    <property type="project" value="UniProtKB-KW"/>
</dbReference>
<sequence length="378" mass="42585">MKVEIDLRMATGDGANSYATNSRLQKKAILETKPVLQEAIEELYMSLASRSTMICADLGCSSGPNTLLFVSEVMSAIRNYACDQEMDNRHAVEVQFFLNDLPGNDFNLVFRSLEQLQKYQNHIVGKENPVAPPYYVAGLPGSFYTRLFPGQSVHFFHSSYCLMWRSKVPEDLSSGTYLNDGNIYIGKTTPPIVVKLLQEQFKQDFELFLMLRYTELVCGGRMVLTFLSRKSDEMLMHGDVGRMWELLAEALQSLVQKGIVEKEKLRSFNLPFYAPSVNEVKALIKGQGMFNIEHIRLFESSWDPHDDSDAEAVLDCDQSGESIAKSIRAVIEPLIMDHFGGSIIDDLFLEYASIVANHLKKGKAKYPVVVVSLKKAIH</sequence>
<dbReference type="Proteomes" id="UP000324897">
    <property type="component" value="Unassembled WGS sequence"/>
</dbReference>
<dbReference type="EMBL" id="RWGY01000489">
    <property type="protein sequence ID" value="TVU01097.1"/>
    <property type="molecule type" value="Genomic_DNA"/>
</dbReference>
<accession>A0A5J9SQ92</accession>
<keyword evidence="5" id="KW-1185">Reference proteome</keyword>
<evidence type="ECO:0000256" key="1">
    <source>
        <dbReference type="ARBA" id="ARBA00008908"/>
    </source>
</evidence>
<dbReference type="Gene3D" id="3.40.50.150">
    <property type="entry name" value="Vaccinia Virus protein VP39"/>
    <property type="match status" value="1"/>
</dbReference>
<organism evidence="4 5">
    <name type="scientific">Eragrostis curvula</name>
    <name type="common">weeping love grass</name>
    <dbReference type="NCBI Taxonomy" id="38414"/>
    <lineage>
        <taxon>Eukaryota</taxon>
        <taxon>Viridiplantae</taxon>
        <taxon>Streptophyta</taxon>
        <taxon>Embryophyta</taxon>
        <taxon>Tracheophyta</taxon>
        <taxon>Spermatophyta</taxon>
        <taxon>Magnoliopsida</taxon>
        <taxon>Liliopsida</taxon>
        <taxon>Poales</taxon>
        <taxon>Poaceae</taxon>
        <taxon>PACMAD clade</taxon>
        <taxon>Chloridoideae</taxon>
        <taxon>Eragrostideae</taxon>
        <taxon>Eragrostidinae</taxon>
        <taxon>Eragrostis</taxon>
    </lineage>
</organism>
<gene>
    <name evidence="4" type="ORF">EJB05_53455</name>
</gene>
<evidence type="ECO:0000256" key="2">
    <source>
        <dbReference type="ARBA" id="ARBA00022723"/>
    </source>
</evidence>
<dbReference type="Gramene" id="TVU01097">
    <property type="protein sequence ID" value="TVU01097"/>
    <property type="gene ID" value="EJB05_53455"/>
</dbReference>
<evidence type="ECO:0000313" key="5">
    <source>
        <dbReference type="Proteomes" id="UP000324897"/>
    </source>
</evidence>
<evidence type="ECO:0008006" key="6">
    <source>
        <dbReference type="Google" id="ProtNLM"/>
    </source>
</evidence>
<keyword evidence="3" id="KW-0460">Magnesium</keyword>
<proteinExistence type="inferred from homology"/>
<reference evidence="4 5" key="1">
    <citation type="journal article" date="2019" name="Sci. Rep.">
        <title>A high-quality genome of Eragrostis curvula grass provides insights into Poaceae evolution and supports new strategies to enhance forage quality.</title>
        <authorList>
            <person name="Carballo J."/>
            <person name="Santos B.A.C.M."/>
            <person name="Zappacosta D."/>
            <person name="Garbus I."/>
            <person name="Selva J.P."/>
            <person name="Gallo C.A."/>
            <person name="Diaz A."/>
            <person name="Albertini E."/>
            <person name="Caccamo M."/>
            <person name="Echenique V."/>
        </authorList>
    </citation>
    <scope>NUCLEOTIDE SEQUENCE [LARGE SCALE GENOMIC DNA]</scope>
    <source>
        <strain evidence="5">cv. Victoria</strain>
        <tissue evidence="4">Leaf</tissue>
    </source>
</reference>
<dbReference type="InterPro" id="IPR005299">
    <property type="entry name" value="MeTrfase_7"/>
</dbReference>
<dbReference type="GO" id="GO:0008168">
    <property type="term" value="F:methyltransferase activity"/>
    <property type="evidence" value="ECO:0007669"/>
    <property type="project" value="InterPro"/>
</dbReference>
<dbReference type="AlphaFoldDB" id="A0A5J9SQ92"/>
<comment type="similarity">
    <text evidence="1">Belongs to the methyltransferase superfamily. Type-7 methyltransferase family. SABATH subfamily.</text>
</comment>
<dbReference type="SUPFAM" id="SSF53335">
    <property type="entry name" value="S-adenosyl-L-methionine-dependent methyltransferases"/>
    <property type="match status" value="1"/>
</dbReference>
<comment type="caution">
    <text evidence="4">The sequence shown here is derived from an EMBL/GenBank/DDBJ whole genome shotgun (WGS) entry which is preliminary data.</text>
</comment>
<protein>
    <recommendedName>
        <fullName evidence="6">Jasmonate O-methyltransferase</fullName>
    </recommendedName>
</protein>